<dbReference type="EMBL" id="CAACVG010008947">
    <property type="protein sequence ID" value="VEN51595.1"/>
    <property type="molecule type" value="Genomic_DNA"/>
</dbReference>
<dbReference type="GO" id="GO:0035035">
    <property type="term" value="F:histone acetyltransferase binding"/>
    <property type="evidence" value="ECO:0007669"/>
    <property type="project" value="TreeGrafter"/>
</dbReference>
<dbReference type="PANTHER" id="PTHR22443:SF18">
    <property type="entry name" value="NON-SPECIFIC LETHAL 1, ISOFORM M"/>
    <property type="match status" value="1"/>
</dbReference>
<feature type="region of interest" description="Disordered" evidence="1">
    <location>
        <begin position="72"/>
        <end position="94"/>
    </location>
</feature>
<sequence>MRKSSDSPSSSPLLHMQTISGYNKRNRVQSYDIDNIVIPYSVAASTRVEKLQYKEILTPKWRIAEQDYDSLFDKTNPVRDPSQDSDKTCPRSLW</sequence>
<feature type="compositionally biased region" description="Basic and acidic residues" evidence="1">
    <location>
        <begin position="81"/>
        <end position="94"/>
    </location>
</feature>
<protein>
    <recommendedName>
        <fullName evidence="4">PEHE domain-containing protein</fullName>
    </recommendedName>
</protein>
<gene>
    <name evidence="2" type="ORF">CALMAC_LOCUS11996</name>
</gene>
<dbReference type="GO" id="GO:0044545">
    <property type="term" value="C:NSL complex"/>
    <property type="evidence" value="ECO:0007669"/>
    <property type="project" value="TreeGrafter"/>
</dbReference>
<name>A0A653CUJ6_CALMS</name>
<keyword evidence="3" id="KW-1185">Reference proteome</keyword>
<reference evidence="2 3" key="1">
    <citation type="submission" date="2019-01" db="EMBL/GenBank/DDBJ databases">
        <authorList>
            <person name="Sayadi A."/>
        </authorList>
    </citation>
    <scope>NUCLEOTIDE SEQUENCE [LARGE SCALE GENOMIC DNA]</scope>
</reference>
<evidence type="ECO:0000313" key="2">
    <source>
        <dbReference type="EMBL" id="VEN51595.1"/>
    </source>
</evidence>
<dbReference type="AlphaFoldDB" id="A0A653CUJ6"/>
<evidence type="ECO:0000313" key="3">
    <source>
        <dbReference type="Proteomes" id="UP000410492"/>
    </source>
</evidence>
<evidence type="ECO:0000256" key="1">
    <source>
        <dbReference type="SAM" id="MobiDB-lite"/>
    </source>
</evidence>
<dbReference type="OrthoDB" id="6022640at2759"/>
<dbReference type="InterPro" id="IPR026180">
    <property type="entry name" value="NSL1"/>
</dbReference>
<proteinExistence type="predicted"/>
<organism evidence="2 3">
    <name type="scientific">Callosobruchus maculatus</name>
    <name type="common">Southern cowpea weevil</name>
    <name type="synonym">Pulse bruchid</name>
    <dbReference type="NCBI Taxonomy" id="64391"/>
    <lineage>
        <taxon>Eukaryota</taxon>
        <taxon>Metazoa</taxon>
        <taxon>Ecdysozoa</taxon>
        <taxon>Arthropoda</taxon>
        <taxon>Hexapoda</taxon>
        <taxon>Insecta</taxon>
        <taxon>Pterygota</taxon>
        <taxon>Neoptera</taxon>
        <taxon>Endopterygota</taxon>
        <taxon>Coleoptera</taxon>
        <taxon>Polyphaga</taxon>
        <taxon>Cucujiformia</taxon>
        <taxon>Chrysomeloidea</taxon>
        <taxon>Chrysomelidae</taxon>
        <taxon>Bruchinae</taxon>
        <taxon>Bruchini</taxon>
        <taxon>Callosobruchus</taxon>
    </lineage>
</organism>
<accession>A0A653CUJ6</accession>
<dbReference type="PANTHER" id="PTHR22443">
    <property type="entry name" value="NON-SPECIFIC LETHAL 1, ISOFORM M"/>
    <property type="match status" value="1"/>
</dbReference>
<dbReference type="Proteomes" id="UP000410492">
    <property type="component" value="Unassembled WGS sequence"/>
</dbReference>
<evidence type="ECO:0008006" key="4">
    <source>
        <dbReference type="Google" id="ProtNLM"/>
    </source>
</evidence>